<feature type="compositionally biased region" description="Basic and acidic residues" evidence="2">
    <location>
        <begin position="120"/>
        <end position="136"/>
    </location>
</feature>
<dbReference type="Pfam" id="PF13414">
    <property type="entry name" value="TPR_11"/>
    <property type="match status" value="1"/>
</dbReference>
<evidence type="ECO:0000256" key="1">
    <source>
        <dbReference type="PROSITE-ProRule" id="PRU00339"/>
    </source>
</evidence>
<reference evidence="4" key="1">
    <citation type="submission" date="2018-04" db="EMBL/GenBank/DDBJ databases">
        <authorList>
            <person name="Lucker S."/>
            <person name="Sakoula D."/>
        </authorList>
    </citation>
    <scope>NUCLEOTIDE SEQUENCE [LARGE SCALE GENOMIC DNA]</scope>
</reference>
<dbReference type="InterPro" id="IPR011990">
    <property type="entry name" value="TPR-like_helical_dom_sf"/>
</dbReference>
<accession>A0A330L8M9</accession>
<keyword evidence="1" id="KW-0802">TPR repeat</keyword>
<dbReference type="InterPro" id="IPR019734">
    <property type="entry name" value="TPR_rpt"/>
</dbReference>
<evidence type="ECO:0000313" key="3">
    <source>
        <dbReference type="EMBL" id="SPP66323.1"/>
    </source>
</evidence>
<dbReference type="InParanoid" id="A0A330L8M9"/>
<feature type="region of interest" description="Disordered" evidence="2">
    <location>
        <begin position="112"/>
        <end position="136"/>
    </location>
</feature>
<evidence type="ECO:0000256" key="2">
    <source>
        <dbReference type="SAM" id="MobiDB-lite"/>
    </source>
</evidence>
<protein>
    <submittedName>
        <fullName evidence="3">Uncharacterized protein</fullName>
    </submittedName>
</protein>
<dbReference type="PROSITE" id="PS50005">
    <property type="entry name" value="TPR"/>
    <property type="match status" value="1"/>
</dbReference>
<dbReference type="Proteomes" id="UP000248168">
    <property type="component" value="Unassembled WGS sequence"/>
</dbReference>
<name>A0A330L8M9_9BACT</name>
<sequence>MPRIALVAVARLVSEGCQSSLKPKQMVLPAPVGTTATAVRHNDEGILAYQQGQWESAKQHFEAAIAVLPELTEAHYNLGMALYRLGALREGDAHFIKAANLAPGNKVIRDSPPLGGVSVPEKEIKMPGSDGHGHSH</sequence>
<evidence type="ECO:0000313" key="4">
    <source>
        <dbReference type="Proteomes" id="UP000248168"/>
    </source>
</evidence>
<organism evidence="3 4">
    <name type="scientific">Nitrospira lenta</name>
    <dbReference type="NCBI Taxonomy" id="1436998"/>
    <lineage>
        <taxon>Bacteria</taxon>
        <taxon>Pseudomonadati</taxon>
        <taxon>Nitrospirota</taxon>
        <taxon>Nitrospiria</taxon>
        <taxon>Nitrospirales</taxon>
        <taxon>Nitrospiraceae</taxon>
        <taxon>Nitrospira</taxon>
    </lineage>
</organism>
<dbReference type="SMART" id="SM00028">
    <property type="entry name" value="TPR"/>
    <property type="match status" value="2"/>
</dbReference>
<dbReference type="EMBL" id="OUNR01000019">
    <property type="protein sequence ID" value="SPP66323.1"/>
    <property type="molecule type" value="Genomic_DNA"/>
</dbReference>
<dbReference type="SUPFAM" id="SSF48452">
    <property type="entry name" value="TPR-like"/>
    <property type="match status" value="1"/>
</dbReference>
<feature type="repeat" description="TPR" evidence="1">
    <location>
        <begin position="72"/>
        <end position="105"/>
    </location>
</feature>
<dbReference type="AlphaFoldDB" id="A0A330L8M9"/>
<dbReference type="Gene3D" id="1.25.40.10">
    <property type="entry name" value="Tetratricopeptide repeat domain"/>
    <property type="match status" value="1"/>
</dbReference>
<dbReference type="OrthoDB" id="9776208at2"/>
<keyword evidence="4" id="KW-1185">Reference proteome</keyword>
<gene>
    <name evidence="3" type="ORF">NITLEN_60126</name>
</gene>
<proteinExistence type="predicted"/>
<dbReference type="RefSeq" id="WP_121990499.1">
    <property type="nucleotide sequence ID" value="NZ_OUNR01000019.1"/>
</dbReference>